<dbReference type="InParanoid" id="A0A0D0DG26"/>
<feature type="compositionally biased region" description="Basic residues" evidence="1">
    <location>
        <begin position="177"/>
        <end position="186"/>
    </location>
</feature>
<dbReference type="HOGENOM" id="CLU_990792_0_0_1"/>
<feature type="compositionally biased region" description="Basic residues" evidence="1">
    <location>
        <begin position="149"/>
        <end position="160"/>
    </location>
</feature>
<dbReference type="EMBL" id="KN826094">
    <property type="protein sequence ID" value="KIK80129.1"/>
    <property type="molecule type" value="Genomic_DNA"/>
</dbReference>
<reference evidence="2 3" key="1">
    <citation type="submission" date="2014-04" db="EMBL/GenBank/DDBJ databases">
        <authorList>
            <consortium name="DOE Joint Genome Institute"/>
            <person name="Kuo A."/>
            <person name="Kohler A."/>
            <person name="Jargeat P."/>
            <person name="Nagy L.G."/>
            <person name="Floudas D."/>
            <person name="Copeland A."/>
            <person name="Barry K.W."/>
            <person name="Cichocki N."/>
            <person name="Veneault-Fourrey C."/>
            <person name="LaButti K."/>
            <person name="Lindquist E.A."/>
            <person name="Lipzen A."/>
            <person name="Lundell T."/>
            <person name="Morin E."/>
            <person name="Murat C."/>
            <person name="Sun H."/>
            <person name="Tunlid A."/>
            <person name="Henrissat B."/>
            <person name="Grigoriev I.V."/>
            <person name="Hibbett D.S."/>
            <person name="Martin F."/>
            <person name="Nordberg H.P."/>
            <person name="Cantor M.N."/>
            <person name="Hua S.X."/>
        </authorList>
    </citation>
    <scope>NUCLEOTIDE SEQUENCE [LARGE SCALE GENOMIC DNA]</scope>
    <source>
        <strain evidence="2 3">Ve08.2h10</strain>
    </source>
</reference>
<evidence type="ECO:0000313" key="3">
    <source>
        <dbReference type="Proteomes" id="UP000054538"/>
    </source>
</evidence>
<keyword evidence="3" id="KW-1185">Reference proteome</keyword>
<evidence type="ECO:0000256" key="1">
    <source>
        <dbReference type="SAM" id="MobiDB-lite"/>
    </source>
</evidence>
<proteinExistence type="predicted"/>
<sequence length="281" mass="31806">MPITCVFLVGGFAASNWLYTRLMEHMWHRLTKASSHTLVGWTWSVYQVKFIEAFPSATAWRQMEWHLSTSITLSLQEPPGSKAPGSNNGTLVEQRARDIRDLLVRESNNGGEDEDNNSNEGEEEEGDGEEEEAEEIEESEPDEEVQCMKKCKSQAKKASKKMVSVMQQDEDDQSKAMKGKCSKKVLKKQDTGSVKALETHEETKDKNDVSVGIKLVIETNENITILFMLIPKDSKEEVNDLDTMDAHKTKRCHLVVSQDTEKENDSDVVVHKLRDIMSSVR</sequence>
<dbReference type="Proteomes" id="UP000054538">
    <property type="component" value="Unassembled WGS sequence"/>
</dbReference>
<reference evidence="3" key="2">
    <citation type="submission" date="2015-01" db="EMBL/GenBank/DDBJ databases">
        <title>Evolutionary Origins and Diversification of the Mycorrhizal Mutualists.</title>
        <authorList>
            <consortium name="DOE Joint Genome Institute"/>
            <consortium name="Mycorrhizal Genomics Consortium"/>
            <person name="Kohler A."/>
            <person name="Kuo A."/>
            <person name="Nagy L.G."/>
            <person name="Floudas D."/>
            <person name="Copeland A."/>
            <person name="Barry K.W."/>
            <person name="Cichocki N."/>
            <person name="Veneault-Fourrey C."/>
            <person name="LaButti K."/>
            <person name="Lindquist E.A."/>
            <person name="Lipzen A."/>
            <person name="Lundell T."/>
            <person name="Morin E."/>
            <person name="Murat C."/>
            <person name="Riley R."/>
            <person name="Ohm R."/>
            <person name="Sun H."/>
            <person name="Tunlid A."/>
            <person name="Henrissat B."/>
            <person name="Grigoriev I.V."/>
            <person name="Hibbett D.S."/>
            <person name="Martin F."/>
        </authorList>
    </citation>
    <scope>NUCLEOTIDE SEQUENCE [LARGE SCALE GENOMIC DNA]</scope>
    <source>
        <strain evidence="3">Ve08.2h10</strain>
    </source>
</reference>
<evidence type="ECO:0000313" key="2">
    <source>
        <dbReference type="EMBL" id="KIK80129.1"/>
    </source>
</evidence>
<protein>
    <submittedName>
        <fullName evidence="2">Uncharacterized protein</fullName>
    </submittedName>
</protein>
<accession>A0A0D0DG26</accession>
<feature type="region of interest" description="Disordered" evidence="1">
    <location>
        <begin position="105"/>
        <end position="202"/>
    </location>
</feature>
<name>A0A0D0DG26_9AGAM</name>
<organism evidence="2 3">
    <name type="scientific">Paxillus rubicundulus Ve08.2h10</name>
    <dbReference type="NCBI Taxonomy" id="930991"/>
    <lineage>
        <taxon>Eukaryota</taxon>
        <taxon>Fungi</taxon>
        <taxon>Dikarya</taxon>
        <taxon>Basidiomycota</taxon>
        <taxon>Agaricomycotina</taxon>
        <taxon>Agaricomycetes</taxon>
        <taxon>Agaricomycetidae</taxon>
        <taxon>Boletales</taxon>
        <taxon>Paxilineae</taxon>
        <taxon>Paxillaceae</taxon>
        <taxon>Paxillus</taxon>
    </lineage>
</organism>
<gene>
    <name evidence="2" type="ORF">PAXRUDRAFT_28240</name>
</gene>
<dbReference type="AlphaFoldDB" id="A0A0D0DG26"/>
<feature type="compositionally biased region" description="Acidic residues" evidence="1">
    <location>
        <begin position="111"/>
        <end position="145"/>
    </location>
</feature>